<organism evidence="1">
    <name type="scientific">Anguilla anguilla</name>
    <name type="common">European freshwater eel</name>
    <name type="synonym">Muraena anguilla</name>
    <dbReference type="NCBI Taxonomy" id="7936"/>
    <lineage>
        <taxon>Eukaryota</taxon>
        <taxon>Metazoa</taxon>
        <taxon>Chordata</taxon>
        <taxon>Craniata</taxon>
        <taxon>Vertebrata</taxon>
        <taxon>Euteleostomi</taxon>
        <taxon>Actinopterygii</taxon>
        <taxon>Neopterygii</taxon>
        <taxon>Teleostei</taxon>
        <taxon>Anguilliformes</taxon>
        <taxon>Anguillidae</taxon>
        <taxon>Anguilla</taxon>
    </lineage>
</organism>
<evidence type="ECO:0000313" key="1">
    <source>
        <dbReference type="EMBL" id="JAH92507.1"/>
    </source>
</evidence>
<reference evidence="1" key="2">
    <citation type="journal article" date="2015" name="Fish Shellfish Immunol.">
        <title>Early steps in the European eel (Anguilla anguilla)-Vibrio vulnificus interaction in the gills: Role of the RtxA13 toxin.</title>
        <authorList>
            <person name="Callol A."/>
            <person name="Pajuelo D."/>
            <person name="Ebbesson L."/>
            <person name="Teles M."/>
            <person name="MacKenzie S."/>
            <person name="Amaro C."/>
        </authorList>
    </citation>
    <scope>NUCLEOTIDE SEQUENCE</scope>
</reference>
<sequence length="76" mass="8766">MEPYYWQKAVYVLGWQVCSWHFSGFPTEITTMTTHSQPLKTLISAPSELMSTDGSHHKLIEEICKIKTALCFIFNL</sequence>
<proteinExistence type="predicted"/>
<dbReference type="AlphaFoldDB" id="A0A0E9WQ68"/>
<reference evidence="1" key="1">
    <citation type="submission" date="2014-11" db="EMBL/GenBank/DDBJ databases">
        <authorList>
            <person name="Amaro Gonzalez C."/>
        </authorList>
    </citation>
    <scope>NUCLEOTIDE SEQUENCE</scope>
</reference>
<accession>A0A0E9WQ68</accession>
<protein>
    <submittedName>
        <fullName evidence="1">Uncharacterized protein</fullName>
    </submittedName>
</protein>
<dbReference type="EMBL" id="GBXM01016070">
    <property type="protein sequence ID" value="JAH92507.1"/>
    <property type="molecule type" value="Transcribed_RNA"/>
</dbReference>
<name>A0A0E9WQ68_ANGAN</name>